<keyword evidence="5" id="KW-1185">Reference proteome</keyword>
<proteinExistence type="predicted"/>
<dbReference type="Pfam" id="PF00094">
    <property type="entry name" value="VWD"/>
    <property type="match status" value="1"/>
</dbReference>
<dbReference type="Pfam" id="PF08742">
    <property type="entry name" value="C8"/>
    <property type="match status" value="1"/>
</dbReference>
<dbReference type="InterPro" id="IPR050780">
    <property type="entry name" value="Mucin_vWF_Thrombospondin_sf"/>
</dbReference>
<evidence type="ECO:0000256" key="1">
    <source>
        <dbReference type="ARBA" id="ARBA00023157"/>
    </source>
</evidence>
<dbReference type="GO" id="GO:0031012">
    <property type="term" value="C:extracellular matrix"/>
    <property type="evidence" value="ECO:0007669"/>
    <property type="project" value="TreeGrafter"/>
</dbReference>
<reference evidence="4" key="1">
    <citation type="submission" date="2025-08" db="UniProtKB">
        <authorList>
            <consortium name="Ensembl"/>
        </authorList>
    </citation>
    <scope>IDENTIFICATION</scope>
</reference>
<organism evidence="4 5">
    <name type="scientific">Varanus komodoensis</name>
    <name type="common">Komodo dragon</name>
    <dbReference type="NCBI Taxonomy" id="61221"/>
    <lineage>
        <taxon>Eukaryota</taxon>
        <taxon>Metazoa</taxon>
        <taxon>Chordata</taxon>
        <taxon>Craniata</taxon>
        <taxon>Vertebrata</taxon>
        <taxon>Euteleostomi</taxon>
        <taxon>Lepidosauria</taxon>
        <taxon>Squamata</taxon>
        <taxon>Bifurcata</taxon>
        <taxon>Unidentata</taxon>
        <taxon>Episquamata</taxon>
        <taxon>Toxicofera</taxon>
        <taxon>Anguimorpha</taxon>
        <taxon>Paleoanguimorpha</taxon>
        <taxon>Varanoidea</taxon>
        <taxon>Varanidae</taxon>
        <taxon>Varanus</taxon>
    </lineage>
</organism>
<dbReference type="SMART" id="SM00832">
    <property type="entry name" value="C8"/>
    <property type="match status" value="1"/>
</dbReference>
<evidence type="ECO:0000313" key="5">
    <source>
        <dbReference type="Proteomes" id="UP000694545"/>
    </source>
</evidence>
<dbReference type="PANTHER" id="PTHR11339:SF371">
    <property type="entry name" value="MUCIN-2"/>
    <property type="match status" value="1"/>
</dbReference>
<dbReference type="AlphaFoldDB" id="A0A8D2KTK7"/>
<evidence type="ECO:0000313" key="4">
    <source>
        <dbReference type="Ensembl" id="ENSVKKP00000006204.1"/>
    </source>
</evidence>
<dbReference type="Proteomes" id="UP000694545">
    <property type="component" value="Unplaced"/>
</dbReference>
<keyword evidence="2" id="KW-0325">Glycoprotein</keyword>
<feature type="domain" description="VWFD" evidence="3">
    <location>
        <begin position="1"/>
        <end position="125"/>
    </location>
</feature>
<evidence type="ECO:0000259" key="3">
    <source>
        <dbReference type="PROSITE" id="PS51233"/>
    </source>
</evidence>
<evidence type="ECO:0000256" key="2">
    <source>
        <dbReference type="ARBA" id="ARBA00023180"/>
    </source>
</evidence>
<dbReference type="InterPro" id="IPR014853">
    <property type="entry name" value="VWF/SSPO/ZAN-like_Cys-rich_dom"/>
</dbReference>
<dbReference type="InterPro" id="IPR001846">
    <property type="entry name" value="VWF_type-D"/>
</dbReference>
<dbReference type="PROSITE" id="PS51233">
    <property type="entry name" value="VWFD"/>
    <property type="match status" value="1"/>
</dbReference>
<sequence length="317" mass="35337">MLNVALKACFSIKPPSLSVFQNTELKFEGTKIEKFVLNNRSDVTHLIRERVGLYIVVESSNGIVLIWDKKTTIIIKLTPRYQGKVCGLCGNFDGKASNDFTTRSMVQVNDALAFGNSWKMDPACPDVEVNIEPCEVRPHRRSWAEKECSLIKSESFKTCHYKVNPEPYYEACVHDSCACDSGGDCDCFCAAVAVYAQECIKAGACVSWRTPERCPIFCEYYNPSPEECTWHYEACGRDITTCQVLGQVATNFTLPYLEGKKHRCPTDRRGLVSMEHYSSPSAMVPLRTSHGQGADLTKQSCPGRSSLILSLQSVGDH</sequence>
<protein>
    <submittedName>
        <fullName evidence="4">Mucin 2, oligomeric mucus/gel-forming</fullName>
    </submittedName>
</protein>
<reference evidence="4" key="2">
    <citation type="submission" date="2025-09" db="UniProtKB">
        <authorList>
            <consortium name="Ensembl"/>
        </authorList>
    </citation>
    <scope>IDENTIFICATION</scope>
</reference>
<keyword evidence="1" id="KW-1015">Disulfide bond</keyword>
<name>A0A8D2KTK7_VARKO</name>
<dbReference type="PANTHER" id="PTHR11339">
    <property type="entry name" value="EXTRACELLULAR MATRIX GLYCOPROTEIN RELATED"/>
    <property type="match status" value="1"/>
</dbReference>
<dbReference type="Ensembl" id="ENSVKKT00000006366.1">
    <property type="protein sequence ID" value="ENSVKKP00000006204.1"/>
    <property type="gene ID" value="ENSVKKG00000004489.1"/>
</dbReference>
<dbReference type="GO" id="GO:0005615">
    <property type="term" value="C:extracellular space"/>
    <property type="evidence" value="ECO:0007669"/>
    <property type="project" value="TreeGrafter"/>
</dbReference>
<accession>A0A8D2KTK7</accession>